<dbReference type="EC" id="2.3.2.27" evidence="2"/>
<evidence type="ECO:0000256" key="4">
    <source>
        <dbReference type="ARBA" id="ARBA00022723"/>
    </source>
</evidence>
<evidence type="ECO:0000256" key="6">
    <source>
        <dbReference type="ARBA" id="ARBA00022786"/>
    </source>
</evidence>
<keyword evidence="9" id="KW-0472">Membrane</keyword>
<dbReference type="GO" id="GO:0061630">
    <property type="term" value="F:ubiquitin protein ligase activity"/>
    <property type="evidence" value="ECO:0007669"/>
    <property type="project" value="UniProtKB-EC"/>
</dbReference>
<dbReference type="Pfam" id="PF13639">
    <property type="entry name" value="zf-RING_2"/>
    <property type="match status" value="1"/>
</dbReference>
<reference evidence="12" key="1">
    <citation type="journal article" date="2006" name="PLoS Biol.">
        <title>Macronuclear genome sequence of the ciliate Tetrahymena thermophila, a model eukaryote.</title>
        <authorList>
            <person name="Eisen J.A."/>
            <person name="Coyne R.S."/>
            <person name="Wu M."/>
            <person name="Wu D."/>
            <person name="Thiagarajan M."/>
            <person name="Wortman J.R."/>
            <person name="Badger J.H."/>
            <person name="Ren Q."/>
            <person name="Amedeo P."/>
            <person name="Jones K.M."/>
            <person name="Tallon L.J."/>
            <person name="Delcher A.L."/>
            <person name="Salzberg S.L."/>
            <person name="Silva J.C."/>
            <person name="Haas B.J."/>
            <person name="Majoros W.H."/>
            <person name="Farzad M."/>
            <person name="Carlton J.M."/>
            <person name="Smith R.K. Jr."/>
            <person name="Garg J."/>
            <person name="Pearlman R.E."/>
            <person name="Karrer K.M."/>
            <person name="Sun L."/>
            <person name="Manning G."/>
            <person name="Elde N.C."/>
            <person name="Turkewitz A.P."/>
            <person name="Asai D.J."/>
            <person name="Wilkes D.E."/>
            <person name="Wang Y."/>
            <person name="Cai H."/>
            <person name="Collins K."/>
            <person name="Stewart B.A."/>
            <person name="Lee S.R."/>
            <person name="Wilamowska K."/>
            <person name="Weinberg Z."/>
            <person name="Ruzzo W.L."/>
            <person name="Wloga D."/>
            <person name="Gaertig J."/>
            <person name="Frankel J."/>
            <person name="Tsao C.-C."/>
            <person name="Gorovsky M.A."/>
            <person name="Keeling P.J."/>
            <person name="Waller R.F."/>
            <person name="Patron N.J."/>
            <person name="Cherry J.M."/>
            <person name="Stover N.A."/>
            <person name="Krieger C.J."/>
            <person name="del Toro C."/>
            <person name="Ryder H.F."/>
            <person name="Williamson S.C."/>
            <person name="Barbeau R.A."/>
            <person name="Hamilton E.P."/>
            <person name="Orias E."/>
        </authorList>
    </citation>
    <scope>NUCLEOTIDE SEQUENCE [LARGE SCALE GENOMIC DNA]</scope>
    <source>
        <strain evidence="12">SB210</strain>
    </source>
</reference>
<dbReference type="InParanoid" id="I7MD57"/>
<feature type="transmembrane region" description="Helical" evidence="9">
    <location>
        <begin position="130"/>
        <end position="154"/>
    </location>
</feature>
<keyword evidence="7" id="KW-0862">Zinc</keyword>
<dbReference type="InterPro" id="IPR013083">
    <property type="entry name" value="Znf_RING/FYVE/PHD"/>
</dbReference>
<keyword evidence="6" id="KW-0833">Ubl conjugation pathway</keyword>
<keyword evidence="4" id="KW-0479">Metal-binding</keyword>
<gene>
    <name evidence="11" type="ORF">TTHERM_00442870</name>
</gene>
<keyword evidence="9" id="KW-1133">Transmembrane helix</keyword>
<dbReference type="eggNOG" id="KOG0800">
    <property type="taxonomic scope" value="Eukaryota"/>
</dbReference>
<evidence type="ECO:0000256" key="8">
    <source>
        <dbReference type="PROSITE-ProRule" id="PRU00175"/>
    </source>
</evidence>
<keyword evidence="12" id="KW-1185">Reference proteome</keyword>
<keyword evidence="5 8" id="KW-0863">Zinc-finger</keyword>
<evidence type="ECO:0000256" key="7">
    <source>
        <dbReference type="ARBA" id="ARBA00022833"/>
    </source>
</evidence>
<dbReference type="AlphaFoldDB" id="I7MD57"/>
<dbReference type="SUPFAM" id="SSF57850">
    <property type="entry name" value="RING/U-box"/>
    <property type="match status" value="1"/>
</dbReference>
<name>I7MD57_TETTS</name>
<dbReference type="RefSeq" id="XP_001033200.1">
    <property type="nucleotide sequence ID" value="XM_001033200.1"/>
</dbReference>
<evidence type="ECO:0000313" key="11">
    <source>
        <dbReference type="EMBL" id="EAR85537.1"/>
    </source>
</evidence>
<comment type="catalytic activity">
    <reaction evidence="1">
        <text>S-ubiquitinyl-[E2 ubiquitin-conjugating enzyme]-L-cysteine + [acceptor protein]-L-lysine = [E2 ubiquitin-conjugating enzyme]-L-cysteine + N(6)-ubiquitinyl-[acceptor protein]-L-lysine.</text>
        <dbReference type="EC" id="2.3.2.27"/>
    </reaction>
</comment>
<dbReference type="PANTHER" id="PTHR22937">
    <property type="entry name" value="E3 UBIQUITIN-PROTEIN LIGASE RNF165"/>
    <property type="match status" value="1"/>
</dbReference>
<dbReference type="GO" id="GO:0008270">
    <property type="term" value="F:zinc ion binding"/>
    <property type="evidence" value="ECO:0007669"/>
    <property type="project" value="UniProtKB-KW"/>
</dbReference>
<dbReference type="SMART" id="SM00184">
    <property type="entry name" value="RING"/>
    <property type="match status" value="1"/>
</dbReference>
<feature type="transmembrane region" description="Helical" evidence="9">
    <location>
        <begin position="46"/>
        <end position="63"/>
    </location>
</feature>
<evidence type="ECO:0000256" key="5">
    <source>
        <dbReference type="ARBA" id="ARBA00022771"/>
    </source>
</evidence>
<evidence type="ECO:0000256" key="1">
    <source>
        <dbReference type="ARBA" id="ARBA00000900"/>
    </source>
</evidence>
<keyword evidence="3" id="KW-0808">Transferase</keyword>
<evidence type="ECO:0000259" key="10">
    <source>
        <dbReference type="PROSITE" id="PS50089"/>
    </source>
</evidence>
<dbReference type="Proteomes" id="UP000009168">
    <property type="component" value="Unassembled WGS sequence"/>
</dbReference>
<dbReference type="PANTHER" id="PTHR22937:SF65">
    <property type="entry name" value="E3 UBIQUITIN-PROTEIN LIGASE ARK2C"/>
    <property type="match status" value="1"/>
</dbReference>
<dbReference type="KEGG" id="tet:TTHERM_00442870"/>
<dbReference type="OrthoDB" id="421575at2759"/>
<keyword evidence="9" id="KW-0812">Transmembrane</keyword>
<protein>
    <recommendedName>
        <fullName evidence="2">RING-type E3 ubiquitin transferase</fullName>
        <ecNumber evidence="2">2.3.2.27</ecNumber>
    </recommendedName>
</protein>
<dbReference type="InterPro" id="IPR001841">
    <property type="entry name" value="Znf_RING"/>
</dbReference>
<dbReference type="GeneID" id="7828941"/>
<dbReference type="HOGENOM" id="CLU_1024816_0_0_1"/>
<dbReference type="STRING" id="312017.I7MD57"/>
<dbReference type="Gene3D" id="3.30.40.10">
    <property type="entry name" value="Zinc/RING finger domain, C3HC4 (zinc finger)"/>
    <property type="match status" value="1"/>
</dbReference>
<sequence length="272" mass="32221">MEKLKTQIWDMLYQKCSEEQQQFVQKQIDCFKTQDTPVFNMKMLQFQLKIALIMNFYLSYLLIAERNNLEDFFFNQSYIGTAWFVSICAQNIIILIPKIVMMIMLQIVLNSTRNIDELVVNVEEFMKTKVYYYNCYISKYIWINYGIGGIYYVFNMVFGYDESAQQIVSLCHFVLYIMVARLILFIAKITLQSKGLSEQQLQNLINKRQSPVTEDFCKKHDDCCSVCLDEYLVGQISLQLDCKHIYHLSCIKTWLVQQNKCPCCNQFAFREL</sequence>
<feature type="transmembrane region" description="Helical" evidence="9">
    <location>
        <begin position="83"/>
        <end position="109"/>
    </location>
</feature>
<feature type="domain" description="RING-type" evidence="10">
    <location>
        <begin position="224"/>
        <end position="265"/>
    </location>
</feature>
<evidence type="ECO:0000256" key="3">
    <source>
        <dbReference type="ARBA" id="ARBA00022679"/>
    </source>
</evidence>
<proteinExistence type="predicted"/>
<evidence type="ECO:0000313" key="12">
    <source>
        <dbReference type="Proteomes" id="UP000009168"/>
    </source>
</evidence>
<organism evidence="11 12">
    <name type="scientific">Tetrahymena thermophila (strain SB210)</name>
    <dbReference type="NCBI Taxonomy" id="312017"/>
    <lineage>
        <taxon>Eukaryota</taxon>
        <taxon>Sar</taxon>
        <taxon>Alveolata</taxon>
        <taxon>Ciliophora</taxon>
        <taxon>Intramacronucleata</taxon>
        <taxon>Oligohymenophorea</taxon>
        <taxon>Hymenostomatida</taxon>
        <taxon>Tetrahymenina</taxon>
        <taxon>Tetrahymenidae</taxon>
        <taxon>Tetrahymena</taxon>
    </lineage>
</organism>
<evidence type="ECO:0000256" key="9">
    <source>
        <dbReference type="SAM" id="Phobius"/>
    </source>
</evidence>
<evidence type="ECO:0000256" key="2">
    <source>
        <dbReference type="ARBA" id="ARBA00012483"/>
    </source>
</evidence>
<feature type="transmembrane region" description="Helical" evidence="9">
    <location>
        <begin position="166"/>
        <end position="187"/>
    </location>
</feature>
<accession>I7MD57</accession>
<dbReference type="EMBL" id="GG662665">
    <property type="protein sequence ID" value="EAR85537.1"/>
    <property type="molecule type" value="Genomic_DNA"/>
</dbReference>
<dbReference type="OMA" id="EDCAICI"/>
<dbReference type="PROSITE" id="PS50089">
    <property type="entry name" value="ZF_RING_2"/>
    <property type="match status" value="1"/>
</dbReference>
<dbReference type="InterPro" id="IPR045191">
    <property type="entry name" value="MBR1/2-like"/>
</dbReference>